<feature type="coiled-coil region" evidence="4">
    <location>
        <begin position="167"/>
        <end position="213"/>
    </location>
</feature>
<reference evidence="8" key="1">
    <citation type="submission" date="2025-08" db="UniProtKB">
        <authorList>
            <consortium name="RefSeq"/>
        </authorList>
    </citation>
    <scope>IDENTIFICATION</scope>
</reference>
<keyword evidence="7" id="KW-1185">Reference proteome</keyword>
<dbReference type="Gene3D" id="6.10.140.1950">
    <property type="match status" value="1"/>
</dbReference>
<evidence type="ECO:0000313" key="7">
    <source>
        <dbReference type="Proteomes" id="UP000694888"/>
    </source>
</evidence>
<feature type="domain" description="Peptide chain release factor" evidence="6">
    <location>
        <begin position="182"/>
        <end position="296"/>
    </location>
</feature>
<dbReference type="RefSeq" id="XP_005096031.1">
    <property type="nucleotide sequence ID" value="XM_005095974.3"/>
</dbReference>
<evidence type="ECO:0000256" key="1">
    <source>
        <dbReference type="ARBA" id="ARBA00010835"/>
    </source>
</evidence>
<accession>A0ABM0JKS1</accession>
<dbReference type="Gene3D" id="3.30.160.20">
    <property type="match status" value="1"/>
</dbReference>
<dbReference type="GeneID" id="101864450"/>
<dbReference type="SMART" id="SM00937">
    <property type="entry name" value="PCRF"/>
    <property type="match status" value="1"/>
</dbReference>
<gene>
    <name evidence="8" type="primary">LOC101864450</name>
</gene>
<dbReference type="Gene3D" id="3.30.70.1660">
    <property type="match status" value="2"/>
</dbReference>
<organism evidence="7 8">
    <name type="scientific">Aplysia californica</name>
    <name type="common">California sea hare</name>
    <dbReference type="NCBI Taxonomy" id="6500"/>
    <lineage>
        <taxon>Eukaryota</taxon>
        <taxon>Metazoa</taxon>
        <taxon>Spiralia</taxon>
        <taxon>Lophotrochozoa</taxon>
        <taxon>Mollusca</taxon>
        <taxon>Gastropoda</taxon>
        <taxon>Heterobranchia</taxon>
        <taxon>Euthyneura</taxon>
        <taxon>Tectipleura</taxon>
        <taxon>Aplysiida</taxon>
        <taxon>Aplysioidea</taxon>
        <taxon>Aplysiidae</taxon>
        <taxon>Aplysia</taxon>
    </lineage>
</organism>
<protein>
    <submittedName>
        <fullName evidence="8">Peptide chain release factor 1-like, mitochondrial</fullName>
    </submittedName>
</protein>
<feature type="region of interest" description="Disordered" evidence="5">
    <location>
        <begin position="398"/>
        <end position="421"/>
    </location>
</feature>
<dbReference type="InterPro" id="IPR050057">
    <property type="entry name" value="Prokaryotic/Mito_RF"/>
</dbReference>
<dbReference type="Proteomes" id="UP000694888">
    <property type="component" value="Unplaced"/>
</dbReference>
<dbReference type="InterPro" id="IPR005139">
    <property type="entry name" value="PCRF"/>
</dbReference>
<dbReference type="Pfam" id="PF03462">
    <property type="entry name" value="PCRF"/>
    <property type="match status" value="1"/>
</dbReference>
<proteinExistence type="inferred from homology"/>
<keyword evidence="2" id="KW-0488">Methylation</keyword>
<dbReference type="InterPro" id="IPR045853">
    <property type="entry name" value="Pep_chain_release_fac_I_sf"/>
</dbReference>
<name>A0ABM0JKS1_APLCA</name>
<dbReference type="InterPro" id="IPR000352">
    <property type="entry name" value="Pep_chain_release_fac_I"/>
</dbReference>
<dbReference type="PANTHER" id="PTHR43804">
    <property type="entry name" value="LD18447P"/>
    <property type="match status" value="1"/>
</dbReference>
<evidence type="ECO:0000256" key="2">
    <source>
        <dbReference type="ARBA" id="ARBA00022481"/>
    </source>
</evidence>
<keyword evidence="3" id="KW-0648">Protein biosynthesis</keyword>
<dbReference type="SUPFAM" id="SSF75620">
    <property type="entry name" value="Release factor"/>
    <property type="match status" value="1"/>
</dbReference>
<sequence length="489" mass="55899">MSALFIRQQLLMHSVRSNTVCARHSEIQFLPKQLLLRYHHMLSSSRPGSNCQNMMTFSWCTSLKRKGICSSKHTSAFNVGPQIQNNAICFKTIDNSVQPYSMLMNSGRCYHSDSKFTMANSDFSSYVQSLVEEFNSITSSTIALDNKAVDKQVYHRLQFLEPVVAIAEVLKEKYEELQELTNLLKDEVDKEMMSLIEKDMDILREDIEETEFKMVNALVGEDVADDNDIILEVSPGVGGQEAMLFTAEIFNMYLNYARYKNWSVGVISSDGNELGGSRKASVEVGGEDVYKHLKHEAGVHRVQRVPKTEKQGRTHTSTITVSVLPQPKEIDIQIDPKDLKVETMRGSGPGGQSVNTTDSAVRITHVPTGTVAECRQERSQIKNKELALKSLKSRMYQEKLERMDQQRRSVRKMQMGTRGRSEKIRTYNFQQDRISDHRIKENFFNMQEFLNGEESLDDMISSLELESKYQMLDSMLDEYELNLKKSKKS</sequence>
<evidence type="ECO:0000259" key="6">
    <source>
        <dbReference type="SMART" id="SM00937"/>
    </source>
</evidence>
<evidence type="ECO:0000313" key="8">
    <source>
        <dbReference type="RefSeq" id="XP_005096031.1"/>
    </source>
</evidence>
<evidence type="ECO:0000256" key="4">
    <source>
        <dbReference type="SAM" id="Coils"/>
    </source>
</evidence>
<dbReference type="Pfam" id="PF00472">
    <property type="entry name" value="RF-1"/>
    <property type="match status" value="1"/>
</dbReference>
<dbReference type="PANTHER" id="PTHR43804:SF7">
    <property type="entry name" value="LD18447P"/>
    <property type="match status" value="1"/>
</dbReference>
<evidence type="ECO:0000256" key="3">
    <source>
        <dbReference type="ARBA" id="ARBA00022917"/>
    </source>
</evidence>
<feature type="compositionally biased region" description="Basic and acidic residues" evidence="5">
    <location>
        <begin position="398"/>
        <end position="407"/>
    </location>
</feature>
<comment type="similarity">
    <text evidence="1">Belongs to the prokaryotic/mitochondrial release factor family.</text>
</comment>
<evidence type="ECO:0000256" key="5">
    <source>
        <dbReference type="SAM" id="MobiDB-lite"/>
    </source>
</evidence>
<keyword evidence="4" id="KW-0175">Coiled coil</keyword>